<dbReference type="PANTHER" id="PTHR10997:SF18">
    <property type="entry name" value="D-IMPORTIN 7_RANBP7"/>
    <property type="match status" value="1"/>
</dbReference>
<evidence type="ECO:0000259" key="10">
    <source>
        <dbReference type="PROSITE" id="PS50166"/>
    </source>
</evidence>
<feature type="domain" description="Importin N-terminal" evidence="10">
    <location>
        <begin position="26"/>
        <end position="117"/>
    </location>
</feature>
<evidence type="ECO:0000256" key="1">
    <source>
        <dbReference type="ARBA" id="ARBA00004259"/>
    </source>
</evidence>
<dbReference type="Gene3D" id="1.25.10.10">
    <property type="entry name" value="Leucine-rich Repeat Variant"/>
    <property type="match status" value="2"/>
</dbReference>
<dbReference type="FunCoup" id="A0A1D3D053">
    <property type="interactions" value="315"/>
</dbReference>
<name>A0A1D3D053_9EIME</name>
<dbReference type="VEuPathDB" id="ToxoDB:LOC34618974"/>
<keyword evidence="6" id="KW-0653">Protein transport</keyword>
<dbReference type="GO" id="GO:0005635">
    <property type="term" value="C:nuclear envelope"/>
    <property type="evidence" value="ECO:0007669"/>
    <property type="project" value="UniProtKB-SubCell"/>
</dbReference>
<accession>A0A1D3D053</accession>
<reference evidence="11 12" key="1">
    <citation type="journal article" date="2016" name="BMC Genomics">
        <title>Comparative genomics reveals Cyclospora cayetanensis possesses coccidia-like metabolism and invasion components but unique surface antigens.</title>
        <authorList>
            <person name="Liu S."/>
            <person name="Wang L."/>
            <person name="Zheng H."/>
            <person name="Xu Z."/>
            <person name="Roellig D.M."/>
            <person name="Li N."/>
            <person name="Frace M.A."/>
            <person name="Tang K."/>
            <person name="Arrowood M.J."/>
            <person name="Moss D.M."/>
            <person name="Zhang L."/>
            <person name="Feng Y."/>
            <person name="Xiao L."/>
        </authorList>
    </citation>
    <scope>NUCLEOTIDE SEQUENCE [LARGE SCALE GENOMIC DNA]</scope>
    <source>
        <strain evidence="11 12">CHN_HEN01</strain>
    </source>
</reference>
<evidence type="ECO:0000256" key="7">
    <source>
        <dbReference type="ARBA" id="ARBA00023242"/>
    </source>
</evidence>
<feature type="compositionally biased region" description="Low complexity" evidence="9">
    <location>
        <begin position="82"/>
        <end position="95"/>
    </location>
</feature>
<feature type="repeat" description="ARM" evidence="8">
    <location>
        <begin position="38"/>
        <end position="66"/>
    </location>
</feature>
<feature type="region of interest" description="Disordered" evidence="9">
    <location>
        <begin position="896"/>
        <end position="917"/>
    </location>
</feature>
<evidence type="ECO:0000256" key="9">
    <source>
        <dbReference type="SAM" id="MobiDB-lite"/>
    </source>
</evidence>
<evidence type="ECO:0000313" key="12">
    <source>
        <dbReference type="Proteomes" id="UP000095192"/>
    </source>
</evidence>
<dbReference type="InterPro" id="IPR011989">
    <property type="entry name" value="ARM-like"/>
</dbReference>
<dbReference type="GO" id="GO:0005829">
    <property type="term" value="C:cytosol"/>
    <property type="evidence" value="ECO:0007669"/>
    <property type="project" value="TreeGrafter"/>
</dbReference>
<keyword evidence="7" id="KW-0539">Nucleus</keyword>
<dbReference type="InParanoid" id="A0A1D3D053"/>
<dbReference type="InterPro" id="IPR000225">
    <property type="entry name" value="Armadillo"/>
</dbReference>
<evidence type="ECO:0000256" key="6">
    <source>
        <dbReference type="ARBA" id="ARBA00022927"/>
    </source>
</evidence>
<keyword evidence="12" id="KW-1185">Reference proteome</keyword>
<dbReference type="PANTHER" id="PTHR10997">
    <property type="entry name" value="IMPORTIN-7, 8, 11"/>
    <property type="match status" value="1"/>
</dbReference>
<dbReference type="GO" id="GO:0006606">
    <property type="term" value="P:protein import into nucleus"/>
    <property type="evidence" value="ECO:0007669"/>
    <property type="project" value="TreeGrafter"/>
</dbReference>
<comment type="caution">
    <text evidence="11">The sequence shown here is derived from an EMBL/GenBank/DDBJ whole genome shotgun (WGS) entry which is preliminary data.</text>
</comment>
<dbReference type="SUPFAM" id="SSF48371">
    <property type="entry name" value="ARM repeat"/>
    <property type="match status" value="1"/>
</dbReference>
<comment type="similarity">
    <text evidence="3">Belongs to the importin beta family. Importin beta-1 subfamily.</text>
</comment>
<keyword evidence="4" id="KW-0813">Transport</keyword>
<dbReference type="GO" id="GO:0031267">
    <property type="term" value="F:small GTPase binding"/>
    <property type="evidence" value="ECO:0007669"/>
    <property type="project" value="InterPro"/>
</dbReference>
<dbReference type="VEuPathDB" id="ToxoDB:cyc_02074"/>
<dbReference type="PROSITE" id="PS50166">
    <property type="entry name" value="IMPORTIN_B_NT"/>
    <property type="match status" value="1"/>
</dbReference>
<dbReference type="Proteomes" id="UP000095192">
    <property type="component" value="Unassembled WGS sequence"/>
</dbReference>
<comment type="subcellular location">
    <subcellularLocation>
        <location evidence="2">Cytoplasm</location>
    </subcellularLocation>
    <subcellularLocation>
        <location evidence="1">Nucleus envelope</location>
    </subcellularLocation>
</comment>
<sequence>MAVQPEELCKVLEGTYSPNAEVRGQAEAFLKSISPTEGLLSALVQILRHDQVDLPVRTAASVTLKNEVRQHWESRSADGDEGVSSSGASASQAGSTGVYGEEEKQILRQSLYPMVKELGGQAAPVRLQLIECIRIIALQDYPESTPAGLHNFAPVRYALAFARWPTILDEVCADLGPSNDACRLFSSLSVLRKLVGAYEFKGRDSRKALDGIIDRTWPCLLPTAARLIKEGGPENLEAMTLFKLALKIYWSCTQLCLSNSPLVVSTMDTWFELLSTCIKLPGTPTTHAIALINKIPASLLANLSTEERSQLPVYKAKKWALQIVQRVFTRFGDPKMLKRERSGPVKEGHEVAKAFGTHFIDTWSRRLTEELLDDAETWETEPVEFIRRQSDPLEAFSQPREAAIEFIKSLVRYRSKDFLEPMYMAVHRVCAEYQQAVQSRSLTEDMFRAKDGALMLAGAVCDRLTSKKRQAPIEGMLSSFVLPDLGSPNKFLRMRACWVYEVFLERVNTWHEPAAVVEAYNRMLALLGDPELPVRVQAGVSIKAFFDLDLPELQQVIVPNLKWLAERLFVLMQDIDHDQLVTTLEQLVASNEQHIAPLAKDLTAALATALLAMLNREGAAQRNKDEDAEDDAAFASIAVMSTLKTVLGAVTETPHVYSEILPDLLPALGVLVSPDAVDHFEDTLEILSYFTFYLPAPFPPSVWAFFGALYQAVCGGSTASRPLPEGMESGWATDHLEQMMPVLVEACTGLQLLSALLVGSATRRSIDSLLEPSLHLVWSWVQKAQQEAEAVDKATKRAFILFISSLLVYALEPSIQLMQQKQILEPILSFVFENAGIVEAYEQRKTFVLGFAPLLRSVASAPAQWPQWLMQNVEALVPILASHGIALRGLRDKAEDGAADSDIGSDNDSEQSLDDTQDAQLHAATESILQKLEAEWDDEDDEDWDADLDGDDAGLRFEPLESIDELKVLREALALLPPEAAQKVQTALGPEGLEKLNAALTDPPPLQPSQ</sequence>
<dbReference type="InterPro" id="IPR016024">
    <property type="entry name" value="ARM-type_fold"/>
</dbReference>
<dbReference type="PROSITE" id="PS50176">
    <property type="entry name" value="ARM_REPEAT"/>
    <property type="match status" value="1"/>
</dbReference>
<dbReference type="AlphaFoldDB" id="A0A1D3D053"/>
<evidence type="ECO:0000256" key="5">
    <source>
        <dbReference type="ARBA" id="ARBA00022490"/>
    </source>
</evidence>
<dbReference type="SMART" id="SM00913">
    <property type="entry name" value="IBN_N"/>
    <property type="match status" value="1"/>
</dbReference>
<proteinExistence type="inferred from homology"/>
<feature type="compositionally biased region" description="Acidic residues" evidence="9">
    <location>
        <begin position="897"/>
        <end position="917"/>
    </location>
</feature>
<organism evidence="11 12">
    <name type="scientific">Cyclospora cayetanensis</name>
    <dbReference type="NCBI Taxonomy" id="88456"/>
    <lineage>
        <taxon>Eukaryota</taxon>
        <taxon>Sar</taxon>
        <taxon>Alveolata</taxon>
        <taxon>Apicomplexa</taxon>
        <taxon>Conoidasida</taxon>
        <taxon>Coccidia</taxon>
        <taxon>Eucoccidiorida</taxon>
        <taxon>Eimeriorina</taxon>
        <taxon>Eimeriidae</taxon>
        <taxon>Cyclospora</taxon>
    </lineage>
</organism>
<evidence type="ECO:0000256" key="8">
    <source>
        <dbReference type="PROSITE-ProRule" id="PRU00259"/>
    </source>
</evidence>
<dbReference type="Pfam" id="PF03810">
    <property type="entry name" value="IBN_N"/>
    <property type="match status" value="1"/>
</dbReference>
<evidence type="ECO:0000313" key="11">
    <source>
        <dbReference type="EMBL" id="OEH76840.1"/>
    </source>
</evidence>
<gene>
    <name evidence="11" type="ORF">cyc_02074</name>
</gene>
<protein>
    <submittedName>
        <fullName evidence="11">Importin</fullName>
    </submittedName>
</protein>
<feature type="region of interest" description="Disordered" evidence="9">
    <location>
        <begin position="71"/>
        <end position="97"/>
    </location>
</feature>
<dbReference type="EMBL" id="JROU02001298">
    <property type="protein sequence ID" value="OEH76840.1"/>
    <property type="molecule type" value="Genomic_DNA"/>
</dbReference>
<evidence type="ECO:0000256" key="3">
    <source>
        <dbReference type="ARBA" id="ARBA00010907"/>
    </source>
</evidence>
<dbReference type="InterPro" id="IPR001494">
    <property type="entry name" value="Importin-beta_N"/>
</dbReference>
<keyword evidence="5" id="KW-0963">Cytoplasm</keyword>
<evidence type="ECO:0000256" key="2">
    <source>
        <dbReference type="ARBA" id="ARBA00004496"/>
    </source>
</evidence>
<evidence type="ECO:0000256" key="4">
    <source>
        <dbReference type="ARBA" id="ARBA00022448"/>
    </source>
</evidence>